<evidence type="ECO:0000256" key="1">
    <source>
        <dbReference type="SAM" id="MobiDB-lite"/>
    </source>
</evidence>
<dbReference type="Gene3D" id="1.25.40.180">
    <property type="match status" value="3"/>
</dbReference>
<sequence length="1024" mass="116043">MNNGQSEERTSQHREENVTPHKRPRDSDSNADYSSPRYQQSRRYNDRNPRDSQRRRTGGYNASPNQRSISVAQQITDNFLKAIWSFGDSERFDFRQEIPELVKRIESHHAQLQLTDDILKAFRIAAAELPHKLPHLALLISFLSVPPPTNETSINKDPPLPSIGVQIIRDLARAFQLHIDNRRWRSTRLYLHLFGHLHALSRPLVSSQSLLALLRAIFSATTDELTCTGARADECLRIVCEGLLRSNLLKSEDAEIKKEVNELVESIRVHMVVNRRLDRSLFNEPDCLSQYIDPIEELVAALEGGPSVDILPVLDEAFGPLLEQRITASGVESAYPTPFDLPIVLLPPDVEEPGLETHPPAPKPENLGNDPGPIPLDSKDRTNYLGVKLFLKLFSDSTVPNRATANGVVLRTLVNDVIDIFEVNRKECAKILLELPRWVGRGTFKTKGTAPKPKTDEAGNRIEESATESSEWILEHLLLESIVTSVFAIPTPPIRPVVYYHSLIVELCRLSPSTVAPALGKSVRRLYGGLGEVGADAVTVRLEPEGIRRFAEWFGVHLSNFGFLWAWKDWSDVSDLPVPHPKRVFVSRVIELEIRLSYYDRIKETVPSVFLDVELMPSDAPGPVFEYEDPAHRDHLAALDVVQLLKHKEPVSRLLDYLTKMQERLAAEGIEESVQDVTREVAIQALLNVGSRSFSHFLNILERYLELLRNLTNSASARASLLQTVSKFWRKNGQFELIVIDKLLEYRVIDPIDSLRHSFETYKTSQWGELQFWDGMKMTIEKVTRRVKASRTKLAKLKKDEEDQRDRQRAAGGEILEAGNGAANMGDINMKDGIDGEEGKKDEERTEEVKGETIQLKEELETMRRGEIATAERELEANLTEQVIVLAEAIGRFSSARSEAEERLKNEQDSQPADEVVEPSNCDQKDQVRKVSAKDVAFWKAWWLRGWCREFYRLFGPEISTQFDQVMDRLDHQKQPVGENGHAADQAGNEVDPQTNGLLSVDEKIKEELKLTKDWVETVGLQSM</sequence>
<evidence type="ECO:0000313" key="4">
    <source>
        <dbReference type="EMBL" id="OAV90042.1"/>
    </source>
</evidence>
<dbReference type="InterPro" id="IPR016024">
    <property type="entry name" value="ARM-type_fold"/>
</dbReference>
<gene>
    <name evidence="4" type="ORF">PTTG_06614</name>
</gene>
<feature type="domain" description="MIF4G-like type 2" evidence="3">
    <location>
        <begin position="625"/>
        <end position="959"/>
    </location>
</feature>
<dbReference type="AlphaFoldDB" id="A0A180GCG6"/>
<evidence type="ECO:0000313" key="6">
    <source>
        <dbReference type="Proteomes" id="UP000005240"/>
    </source>
</evidence>
<feature type="compositionally biased region" description="Basic and acidic residues" evidence="1">
    <location>
        <begin position="797"/>
        <end position="809"/>
    </location>
</feature>
<dbReference type="GO" id="GO:0006406">
    <property type="term" value="P:mRNA export from nucleus"/>
    <property type="evidence" value="ECO:0007669"/>
    <property type="project" value="InterPro"/>
</dbReference>
<dbReference type="PANTHER" id="PTHR12412:SF2">
    <property type="entry name" value="NUCLEAR CAP-BINDING PROTEIN SUBUNIT 1"/>
    <property type="match status" value="1"/>
</dbReference>
<evidence type="ECO:0000259" key="3">
    <source>
        <dbReference type="Pfam" id="PF09090"/>
    </source>
</evidence>
<dbReference type="Pfam" id="PF09090">
    <property type="entry name" value="MIF4G_like_2"/>
    <property type="match status" value="1"/>
</dbReference>
<protein>
    <recommendedName>
        <fullName evidence="7">MIF4G domain-containing protein</fullName>
    </recommendedName>
</protein>
<feature type="region of interest" description="Disordered" evidence="1">
    <location>
        <begin position="797"/>
        <end position="852"/>
    </location>
</feature>
<dbReference type="GO" id="GO:0005634">
    <property type="term" value="C:nucleus"/>
    <property type="evidence" value="ECO:0007669"/>
    <property type="project" value="TreeGrafter"/>
</dbReference>
<accession>A0A180GCG6</accession>
<dbReference type="VEuPathDB" id="FungiDB:PTTG_06614"/>
<proteinExistence type="predicted"/>
<reference evidence="4" key="1">
    <citation type="submission" date="2009-11" db="EMBL/GenBank/DDBJ databases">
        <authorList>
            <consortium name="The Broad Institute Genome Sequencing Platform"/>
            <person name="Ward D."/>
            <person name="Feldgarden M."/>
            <person name="Earl A."/>
            <person name="Young S.K."/>
            <person name="Zeng Q."/>
            <person name="Koehrsen M."/>
            <person name="Alvarado L."/>
            <person name="Berlin A."/>
            <person name="Bochicchio J."/>
            <person name="Borenstein D."/>
            <person name="Chapman S.B."/>
            <person name="Chen Z."/>
            <person name="Engels R."/>
            <person name="Freedman E."/>
            <person name="Gellesch M."/>
            <person name="Goldberg J."/>
            <person name="Griggs A."/>
            <person name="Gujja S."/>
            <person name="Heilman E."/>
            <person name="Heiman D."/>
            <person name="Hepburn T."/>
            <person name="Howarth C."/>
            <person name="Jen D."/>
            <person name="Larson L."/>
            <person name="Lewis B."/>
            <person name="Mehta T."/>
            <person name="Park D."/>
            <person name="Pearson M."/>
            <person name="Roberts A."/>
            <person name="Saif S."/>
            <person name="Shea T."/>
            <person name="Shenoy N."/>
            <person name="Sisk P."/>
            <person name="Stolte C."/>
            <person name="Sykes S."/>
            <person name="Thomson T."/>
            <person name="Walk T."/>
            <person name="White J."/>
            <person name="Yandava C."/>
            <person name="Izard J."/>
            <person name="Baranova O.V."/>
            <person name="Blanton J.M."/>
            <person name="Tanner A.C."/>
            <person name="Dewhirst F.E."/>
            <person name="Haas B."/>
            <person name="Nusbaum C."/>
            <person name="Birren B."/>
        </authorList>
    </citation>
    <scope>NUCLEOTIDE SEQUENCE [LARGE SCALE GENOMIC DNA]</scope>
    <source>
        <strain evidence="4">1-1 BBBD Race 1</strain>
    </source>
</reference>
<feature type="region of interest" description="Disordered" evidence="1">
    <location>
        <begin position="1"/>
        <end position="68"/>
    </location>
</feature>
<dbReference type="SUPFAM" id="SSF48371">
    <property type="entry name" value="ARM repeat"/>
    <property type="match status" value="3"/>
</dbReference>
<reference evidence="5" key="4">
    <citation type="submission" date="2025-05" db="UniProtKB">
        <authorList>
            <consortium name="EnsemblFungi"/>
        </authorList>
    </citation>
    <scope>IDENTIFICATION</scope>
    <source>
        <strain evidence="5">isolate 1-1 / race 1 (BBBD)</strain>
    </source>
</reference>
<dbReference type="InterPro" id="IPR015174">
    <property type="entry name" value="MIF4G-like_typ-2"/>
</dbReference>
<dbReference type="PANTHER" id="PTHR12412">
    <property type="entry name" value="CAP BINDING PROTEIN"/>
    <property type="match status" value="1"/>
</dbReference>
<dbReference type="GO" id="GO:0003729">
    <property type="term" value="F:mRNA binding"/>
    <property type="evidence" value="ECO:0007669"/>
    <property type="project" value="TreeGrafter"/>
</dbReference>
<feature type="compositionally biased region" description="Polar residues" evidence="1">
    <location>
        <begin position="30"/>
        <end position="42"/>
    </location>
</feature>
<dbReference type="GO" id="GO:0000339">
    <property type="term" value="F:RNA cap binding"/>
    <property type="evidence" value="ECO:0007669"/>
    <property type="project" value="InterPro"/>
</dbReference>
<feature type="compositionally biased region" description="Basic and acidic residues" evidence="1">
    <location>
        <begin position="43"/>
        <end position="54"/>
    </location>
</feature>
<keyword evidence="6" id="KW-1185">Reference proteome</keyword>
<feature type="domain" description="MIF4G-like type 1" evidence="2">
    <location>
        <begin position="400"/>
        <end position="607"/>
    </location>
</feature>
<dbReference type="Pfam" id="PF09088">
    <property type="entry name" value="MIF4G_like"/>
    <property type="match status" value="1"/>
</dbReference>
<dbReference type="FunFam" id="1.25.40.180:FF:000063">
    <property type="entry name" value="Unplaced genomic scaffold supercont1.20, whole genome shotgun sequence"/>
    <property type="match status" value="1"/>
</dbReference>
<organism evidence="4">
    <name type="scientific">Puccinia triticina (isolate 1-1 / race 1 (BBBD))</name>
    <name type="common">Brown leaf rust fungus</name>
    <dbReference type="NCBI Taxonomy" id="630390"/>
    <lineage>
        <taxon>Eukaryota</taxon>
        <taxon>Fungi</taxon>
        <taxon>Dikarya</taxon>
        <taxon>Basidiomycota</taxon>
        <taxon>Pucciniomycotina</taxon>
        <taxon>Pucciniomycetes</taxon>
        <taxon>Pucciniales</taxon>
        <taxon>Pucciniaceae</taxon>
        <taxon>Puccinia</taxon>
    </lineage>
</organism>
<name>A0A180GCG6_PUCT1</name>
<evidence type="ECO:0000313" key="5">
    <source>
        <dbReference type="EnsemblFungi" id="PTTG_06614-t43_1-p1"/>
    </source>
</evidence>
<dbReference type="OrthoDB" id="10252707at2759"/>
<evidence type="ECO:0000259" key="2">
    <source>
        <dbReference type="Pfam" id="PF09088"/>
    </source>
</evidence>
<dbReference type="GO" id="GO:0005846">
    <property type="term" value="C:nuclear cap binding complex"/>
    <property type="evidence" value="ECO:0007669"/>
    <property type="project" value="InterPro"/>
</dbReference>
<reference evidence="5 6" key="3">
    <citation type="journal article" date="2017" name="G3 (Bethesda)">
        <title>Comparative analysis highlights variable genome content of wheat rusts and divergence of the mating loci.</title>
        <authorList>
            <person name="Cuomo C.A."/>
            <person name="Bakkeren G."/>
            <person name="Khalil H.B."/>
            <person name="Panwar V."/>
            <person name="Joly D."/>
            <person name="Linning R."/>
            <person name="Sakthikumar S."/>
            <person name="Song X."/>
            <person name="Adiconis X."/>
            <person name="Fan L."/>
            <person name="Goldberg J.M."/>
            <person name="Levin J.Z."/>
            <person name="Young S."/>
            <person name="Zeng Q."/>
            <person name="Anikster Y."/>
            <person name="Bruce M."/>
            <person name="Wang M."/>
            <person name="Yin C."/>
            <person name="McCallum B."/>
            <person name="Szabo L.J."/>
            <person name="Hulbert S."/>
            <person name="Chen X."/>
            <person name="Fellers J.P."/>
        </authorList>
    </citation>
    <scope>NUCLEOTIDE SEQUENCE</scope>
    <source>
        <strain evidence="6">Isolate 1-1 / race 1 (BBBD)</strain>
        <strain evidence="5">isolate 1-1 / race 1 (BBBD)</strain>
    </source>
</reference>
<dbReference type="Proteomes" id="UP000005240">
    <property type="component" value="Unassembled WGS sequence"/>
</dbReference>
<dbReference type="EMBL" id="ADAS02000110">
    <property type="protein sequence ID" value="OAV90042.1"/>
    <property type="molecule type" value="Genomic_DNA"/>
</dbReference>
<feature type="region of interest" description="Disordered" evidence="1">
    <location>
        <begin position="900"/>
        <end position="922"/>
    </location>
</feature>
<dbReference type="EnsemblFungi" id="PTTG_06614-t43_1">
    <property type="protein sequence ID" value="PTTG_06614-t43_1-p1"/>
    <property type="gene ID" value="PTTG_06614"/>
</dbReference>
<feature type="region of interest" description="Disordered" evidence="1">
    <location>
        <begin position="975"/>
        <end position="995"/>
    </location>
</feature>
<feature type="compositionally biased region" description="Basic and acidic residues" evidence="1">
    <location>
        <begin position="1"/>
        <end position="19"/>
    </location>
</feature>
<dbReference type="GO" id="GO:0000184">
    <property type="term" value="P:nuclear-transcribed mRNA catabolic process, nonsense-mediated decay"/>
    <property type="evidence" value="ECO:0007669"/>
    <property type="project" value="TreeGrafter"/>
</dbReference>
<dbReference type="InterPro" id="IPR015172">
    <property type="entry name" value="MIF4G-like_typ-1"/>
</dbReference>
<reference evidence="4" key="2">
    <citation type="submission" date="2016-05" db="EMBL/GenBank/DDBJ databases">
        <title>Comparative analysis highlights variable genome content of wheat rusts and divergence of the mating loci.</title>
        <authorList>
            <person name="Cuomo C.A."/>
            <person name="Bakkeren G."/>
            <person name="Szabo L."/>
            <person name="Khalil H."/>
            <person name="Joly D."/>
            <person name="Goldberg J."/>
            <person name="Young S."/>
            <person name="Zeng Q."/>
            <person name="Fellers J."/>
        </authorList>
    </citation>
    <scope>NUCLEOTIDE SEQUENCE [LARGE SCALE GENOMIC DNA]</scope>
    <source>
        <strain evidence="4">1-1 BBBD Race 1</strain>
    </source>
</reference>
<feature type="compositionally biased region" description="Basic and acidic residues" evidence="1">
    <location>
        <begin position="829"/>
        <end position="852"/>
    </location>
</feature>
<dbReference type="STRING" id="630390.A0A180GCG6"/>
<feature type="region of interest" description="Disordered" evidence="1">
    <location>
        <begin position="350"/>
        <end position="374"/>
    </location>
</feature>
<evidence type="ECO:0008006" key="7">
    <source>
        <dbReference type="Google" id="ProtNLM"/>
    </source>
</evidence>
<dbReference type="InterPro" id="IPR027159">
    <property type="entry name" value="CBP80"/>
</dbReference>